<evidence type="ECO:0000256" key="1">
    <source>
        <dbReference type="ARBA" id="ARBA00004141"/>
    </source>
</evidence>
<keyword evidence="5 7" id="KW-1133">Transmembrane helix</keyword>
<evidence type="ECO:0000256" key="5">
    <source>
        <dbReference type="ARBA" id="ARBA00022989"/>
    </source>
</evidence>
<keyword evidence="4" id="KW-0378">Hydrolase</keyword>
<dbReference type="SUPFAM" id="SSF144091">
    <property type="entry name" value="Rhomboid-like"/>
    <property type="match status" value="1"/>
</dbReference>
<feature type="domain" description="Peptidase S54 rhomboid" evidence="8">
    <location>
        <begin position="72"/>
        <end position="219"/>
    </location>
</feature>
<comment type="subcellular location">
    <subcellularLocation>
        <location evidence="1">Membrane</location>
        <topology evidence="1">Multi-pass membrane protein</topology>
    </subcellularLocation>
</comment>
<evidence type="ECO:0000313" key="11">
    <source>
        <dbReference type="Proteomes" id="UP000291117"/>
    </source>
</evidence>
<dbReference type="InterPro" id="IPR035952">
    <property type="entry name" value="Rhomboid-like_sf"/>
</dbReference>
<organism evidence="10 11">
    <name type="scientific">Pedobacter hiemivivus</name>
    <dbReference type="NCBI Taxonomy" id="2530454"/>
    <lineage>
        <taxon>Bacteria</taxon>
        <taxon>Pseudomonadati</taxon>
        <taxon>Bacteroidota</taxon>
        <taxon>Sphingobacteriia</taxon>
        <taxon>Sphingobacteriales</taxon>
        <taxon>Sphingobacteriaceae</taxon>
        <taxon>Pedobacter</taxon>
    </lineage>
</organism>
<evidence type="ECO:0000256" key="3">
    <source>
        <dbReference type="ARBA" id="ARBA00022692"/>
    </source>
</evidence>
<dbReference type="OrthoDB" id="680602at2"/>
<keyword evidence="6 7" id="KW-0472">Membrane</keyword>
<dbReference type="RefSeq" id="WP_131610074.1">
    <property type="nucleotide sequence ID" value="NZ_SJSM01000009.1"/>
</dbReference>
<dbReference type="Pfam" id="PF20216">
    <property type="entry name" value="DUF6576"/>
    <property type="match status" value="1"/>
</dbReference>
<comment type="caution">
    <text evidence="10">The sequence shown here is derived from an EMBL/GenBank/DDBJ whole genome shotgun (WGS) entry which is preliminary data.</text>
</comment>
<evidence type="ECO:0000256" key="2">
    <source>
        <dbReference type="ARBA" id="ARBA00009045"/>
    </source>
</evidence>
<dbReference type="GO" id="GO:0004252">
    <property type="term" value="F:serine-type endopeptidase activity"/>
    <property type="evidence" value="ECO:0007669"/>
    <property type="project" value="InterPro"/>
</dbReference>
<accession>A0A4R0N699</accession>
<comment type="similarity">
    <text evidence="2">Belongs to the peptidase S54 family.</text>
</comment>
<evidence type="ECO:0000256" key="6">
    <source>
        <dbReference type="ARBA" id="ARBA00023136"/>
    </source>
</evidence>
<dbReference type="InterPro" id="IPR046483">
    <property type="entry name" value="DUF6576"/>
</dbReference>
<dbReference type="PANTHER" id="PTHR43731:SF14">
    <property type="entry name" value="PRESENILIN-ASSOCIATED RHOMBOID-LIKE PROTEIN, MITOCHONDRIAL"/>
    <property type="match status" value="1"/>
</dbReference>
<feature type="transmembrane region" description="Helical" evidence="7">
    <location>
        <begin position="114"/>
        <end position="134"/>
    </location>
</feature>
<keyword evidence="10" id="KW-0645">Protease</keyword>
<dbReference type="GO" id="GO:0016020">
    <property type="term" value="C:membrane"/>
    <property type="evidence" value="ECO:0007669"/>
    <property type="project" value="UniProtKB-SubCell"/>
</dbReference>
<dbReference type="Pfam" id="PF01694">
    <property type="entry name" value="Rhomboid"/>
    <property type="match status" value="1"/>
</dbReference>
<protein>
    <submittedName>
        <fullName evidence="10">Rhomboid family intramembrane serine protease</fullName>
    </submittedName>
</protein>
<dbReference type="GO" id="GO:0006508">
    <property type="term" value="P:proteolysis"/>
    <property type="evidence" value="ECO:0007669"/>
    <property type="project" value="UniProtKB-KW"/>
</dbReference>
<feature type="transmembrane region" description="Helical" evidence="7">
    <location>
        <begin position="21"/>
        <end position="44"/>
    </location>
</feature>
<feature type="transmembrane region" description="Helical" evidence="7">
    <location>
        <begin position="146"/>
        <end position="167"/>
    </location>
</feature>
<dbReference type="Proteomes" id="UP000291117">
    <property type="component" value="Unassembled WGS sequence"/>
</dbReference>
<dbReference type="PANTHER" id="PTHR43731">
    <property type="entry name" value="RHOMBOID PROTEASE"/>
    <property type="match status" value="1"/>
</dbReference>
<keyword evidence="11" id="KW-1185">Reference proteome</keyword>
<dbReference type="InterPro" id="IPR050925">
    <property type="entry name" value="Rhomboid_protease_S54"/>
</dbReference>
<dbReference type="InterPro" id="IPR022764">
    <property type="entry name" value="Peptidase_S54_rhomboid_dom"/>
</dbReference>
<dbReference type="AlphaFoldDB" id="A0A4R0N699"/>
<gene>
    <name evidence="10" type="ORF">EZ444_15575</name>
</gene>
<reference evidence="10 11" key="1">
    <citation type="submission" date="2019-02" db="EMBL/GenBank/DDBJ databases">
        <title>Pedobacter sp. RP-3-8 sp. nov., isolated from Arctic soil.</title>
        <authorList>
            <person name="Dahal R.H."/>
        </authorList>
    </citation>
    <scope>NUCLEOTIDE SEQUENCE [LARGE SCALE GENOMIC DNA]</scope>
    <source>
        <strain evidence="10 11">RP-3-8</strain>
    </source>
</reference>
<evidence type="ECO:0000259" key="9">
    <source>
        <dbReference type="Pfam" id="PF20216"/>
    </source>
</evidence>
<evidence type="ECO:0000256" key="7">
    <source>
        <dbReference type="SAM" id="Phobius"/>
    </source>
</evidence>
<evidence type="ECO:0000313" key="10">
    <source>
        <dbReference type="EMBL" id="TCC95548.1"/>
    </source>
</evidence>
<feature type="transmembrane region" description="Helical" evidence="7">
    <location>
        <begin position="86"/>
        <end position="107"/>
    </location>
</feature>
<dbReference type="EMBL" id="SJSM01000009">
    <property type="protein sequence ID" value="TCC95548.1"/>
    <property type="molecule type" value="Genomic_DNA"/>
</dbReference>
<evidence type="ECO:0000256" key="4">
    <source>
        <dbReference type="ARBA" id="ARBA00022801"/>
    </source>
</evidence>
<dbReference type="Gene3D" id="1.20.1540.10">
    <property type="entry name" value="Rhomboid-like"/>
    <property type="match status" value="1"/>
</dbReference>
<name>A0A4R0N699_9SPHI</name>
<keyword evidence="3 7" id="KW-0812">Transmembrane</keyword>
<feature type="domain" description="DUF6576" evidence="9">
    <location>
        <begin position="255"/>
        <end position="287"/>
    </location>
</feature>
<evidence type="ECO:0000259" key="8">
    <source>
        <dbReference type="Pfam" id="PF01694"/>
    </source>
</evidence>
<sequence length="289" mass="32405">MNSNNVLKDLKYKIFQSGNPVFFYIGVNVLIFVVLALLNIPFFLSGKGGIAYDSLVREYVGFPAALEKLPFRFYTILTYQFFHDGLLHILFNMLWLFWLGSIFLDFLKPRQFHFVYLGGGVFGALLYLLAYNVFPVFALSLSGATIIGASASVMAIIVAIATLLPDYSMRLLLLGDVKLKYLAVAYVVLDLIDIASSNAGGSFAHIGGAIFGFAYIKLLKSGTDWSTWFKRKPKLRVVKNESGKQGTQKQNDGVDQEEIDRILDKISKTGYDKLNRQEKETLFKASKNQ</sequence>
<proteinExistence type="inferred from homology"/>